<sequence length="59" mass="6248">MVVPVGFPGQGSKGTKLCVLTISSQDSKTLWQSNTNMAQVAAALDSNKKWDIVDLAALI</sequence>
<reference evidence="1 2" key="1">
    <citation type="submission" date="2016-10" db="EMBL/GenBank/DDBJ databases">
        <authorList>
            <person name="de Groot N.N."/>
        </authorList>
    </citation>
    <scope>NUCLEOTIDE SEQUENCE [LARGE SCALE GENOMIC DNA]</scope>
    <source>
        <strain>J11</strain>
        <strain evidence="2">PG 39</strain>
    </source>
</reference>
<keyword evidence="2" id="KW-1185">Reference proteome</keyword>
<evidence type="ECO:0000313" key="1">
    <source>
        <dbReference type="EMBL" id="SFG42557.1"/>
    </source>
</evidence>
<organism evidence="1 2">
    <name type="scientific">Corynebacterium spheniscorum</name>
    <dbReference type="NCBI Taxonomy" id="185761"/>
    <lineage>
        <taxon>Bacteria</taxon>
        <taxon>Bacillati</taxon>
        <taxon>Actinomycetota</taxon>
        <taxon>Actinomycetes</taxon>
        <taxon>Mycobacteriales</taxon>
        <taxon>Corynebacteriaceae</taxon>
        <taxon>Corynebacterium</taxon>
    </lineage>
</organism>
<evidence type="ECO:0000313" key="2">
    <source>
        <dbReference type="Proteomes" id="UP000199065"/>
    </source>
</evidence>
<gene>
    <name evidence="1" type="ORF">SAMN05660282_00830</name>
</gene>
<name>A0A1I2RV90_9CORY</name>
<dbReference type="AlphaFoldDB" id="A0A1I2RV90"/>
<dbReference type="STRING" id="185761.SAMN05660282_00830"/>
<proteinExistence type="predicted"/>
<accession>A0A1I2RV90</accession>
<protein>
    <submittedName>
        <fullName evidence="1">Uncharacterized protein</fullName>
    </submittedName>
</protein>
<dbReference type="Proteomes" id="UP000199065">
    <property type="component" value="Unassembled WGS sequence"/>
</dbReference>
<dbReference type="EMBL" id="FOPJ01000004">
    <property type="protein sequence ID" value="SFG42557.1"/>
    <property type="molecule type" value="Genomic_DNA"/>
</dbReference>